<gene>
    <name evidence="1" type="ORF">PV08_10912</name>
</gene>
<keyword evidence="2" id="KW-1185">Reference proteome</keyword>
<evidence type="ECO:0008006" key="3">
    <source>
        <dbReference type="Google" id="ProtNLM"/>
    </source>
</evidence>
<reference evidence="1 2" key="1">
    <citation type="submission" date="2015-01" db="EMBL/GenBank/DDBJ databases">
        <title>The Genome Sequence of Exophiala spinifera CBS89968.</title>
        <authorList>
            <consortium name="The Broad Institute Genomics Platform"/>
            <person name="Cuomo C."/>
            <person name="de Hoog S."/>
            <person name="Gorbushina A."/>
            <person name="Stielow B."/>
            <person name="Teixiera M."/>
            <person name="Abouelleil A."/>
            <person name="Chapman S.B."/>
            <person name="Priest M."/>
            <person name="Young S.K."/>
            <person name="Wortman J."/>
            <person name="Nusbaum C."/>
            <person name="Birren B."/>
        </authorList>
    </citation>
    <scope>NUCLEOTIDE SEQUENCE [LARGE SCALE GENOMIC DNA]</scope>
    <source>
        <strain evidence="1 2">CBS 89968</strain>
    </source>
</reference>
<dbReference type="OrthoDB" id="4113071at2759"/>
<organism evidence="1 2">
    <name type="scientific">Exophiala spinifera</name>
    <dbReference type="NCBI Taxonomy" id="91928"/>
    <lineage>
        <taxon>Eukaryota</taxon>
        <taxon>Fungi</taxon>
        <taxon>Dikarya</taxon>
        <taxon>Ascomycota</taxon>
        <taxon>Pezizomycotina</taxon>
        <taxon>Eurotiomycetes</taxon>
        <taxon>Chaetothyriomycetidae</taxon>
        <taxon>Chaetothyriales</taxon>
        <taxon>Herpotrichiellaceae</taxon>
        <taxon>Exophiala</taxon>
    </lineage>
</organism>
<dbReference type="Proteomes" id="UP000053328">
    <property type="component" value="Unassembled WGS sequence"/>
</dbReference>
<dbReference type="RefSeq" id="XP_016231826.1">
    <property type="nucleotide sequence ID" value="XM_016385224.1"/>
</dbReference>
<proteinExistence type="predicted"/>
<dbReference type="EMBL" id="KN847499">
    <property type="protein sequence ID" value="KIW11610.1"/>
    <property type="molecule type" value="Genomic_DNA"/>
</dbReference>
<accession>A0A0D2AYV1</accession>
<sequence length="147" mass="16495">MGLVEIKLVDLAEPARLLPEDKPVVLVNLIKFKAQATYPEGSPHTAIPGREAYYTRYVATFSEISASLASTPDDKFKPLYLGNVVANMLAKPYGGDESFDMVGIIQYRNFGAFRKVIESKEYEERALPHRLASIEDYRLYVATEMSV</sequence>
<protein>
    <recommendedName>
        <fullName evidence="3">DUF1330 domain-containing protein</fullName>
    </recommendedName>
</protein>
<evidence type="ECO:0000313" key="2">
    <source>
        <dbReference type="Proteomes" id="UP000053328"/>
    </source>
</evidence>
<dbReference type="VEuPathDB" id="FungiDB:PV08_10912"/>
<dbReference type="GeneID" id="27337995"/>
<evidence type="ECO:0000313" key="1">
    <source>
        <dbReference type="EMBL" id="KIW11610.1"/>
    </source>
</evidence>
<dbReference type="Gene3D" id="3.30.70.100">
    <property type="match status" value="1"/>
</dbReference>
<name>A0A0D2AYV1_9EURO</name>
<dbReference type="HOGENOM" id="CLU_131535_2_0_1"/>
<dbReference type="AlphaFoldDB" id="A0A0D2AYV1"/>